<evidence type="ECO:0000313" key="3">
    <source>
        <dbReference type="Proteomes" id="UP001319200"/>
    </source>
</evidence>
<keyword evidence="1" id="KW-0732">Signal</keyword>
<gene>
    <name evidence="2" type="ORF">KK083_25975</name>
</gene>
<proteinExistence type="predicted"/>
<keyword evidence="3" id="KW-1185">Reference proteome</keyword>
<comment type="caution">
    <text evidence="2">The sequence shown here is derived from an EMBL/GenBank/DDBJ whole genome shotgun (WGS) entry which is preliminary data.</text>
</comment>
<accession>A0AAP2DSQ7</accession>
<organism evidence="2 3">
    <name type="scientific">Chryseosolibacter histidini</name>
    <dbReference type="NCBI Taxonomy" id="2782349"/>
    <lineage>
        <taxon>Bacteria</taxon>
        <taxon>Pseudomonadati</taxon>
        <taxon>Bacteroidota</taxon>
        <taxon>Cytophagia</taxon>
        <taxon>Cytophagales</taxon>
        <taxon>Chryseotaleaceae</taxon>
        <taxon>Chryseosolibacter</taxon>
    </lineage>
</organism>
<name>A0AAP2DSQ7_9BACT</name>
<protein>
    <recommendedName>
        <fullName evidence="4">Leucine-rich repeat domain-containing protein</fullName>
    </recommendedName>
</protein>
<dbReference type="Proteomes" id="UP001319200">
    <property type="component" value="Unassembled WGS sequence"/>
</dbReference>
<evidence type="ECO:0000256" key="1">
    <source>
        <dbReference type="SAM" id="SignalP"/>
    </source>
</evidence>
<sequence>MKKTFSKFLLLLVAVIMFCCSDEPIVPGDPELTEDLATSASAYSPDIFVAEITTTQPGPNWPVVPVSFHMMGSGGKVSINWGDGTIEKVTITSYLEEYSHQYDRVKNYTIKIDGDIKNIEYYGMSYQDGVRVRNLHLSGLTGLKTINLVIMTEAPEVINLSHNKLLEEIDFVDLTTLKQVIVPTTNKLTAIRLTGCTQLSTAAMDHIIGRVYQSVVSTPRTGSFSASMSWYDEGTMNEMIGPPSSYSINKLRKLRDSYGWSVYPGADL</sequence>
<evidence type="ECO:0008006" key="4">
    <source>
        <dbReference type="Google" id="ProtNLM"/>
    </source>
</evidence>
<feature type="chain" id="PRO_5042995189" description="Leucine-rich repeat domain-containing protein" evidence="1">
    <location>
        <begin position="22"/>
        <end position="268"/>
    </location>
</feature>
<dbReference type="RefSeq" id="WP_254168936.1">
    <property type="nucleotide sequence ID" value="NZ_JAHESF010000039.1"/>
</dbReference>
<evidence type="ECO:0000313" key="2">
    <source>
        <dbReference type="EMBL" id="MBT1700362.1"/>
    </source>
</evidence>
<dbReference type="AlphaFoldDB" id="A0AAP2DSQ7"/>
<feature type="signal peptide" evidence="1">
    <location>
        <begin position="1"/>
        <end position="21"/>
    </location>
</feature>
<reference evidence="2 3" key="1">
    <citation type="submission" date="2021-05" db="EMBL/GenBank/DDBJ databases">
        <title>A Polyphasic approach of four new species of the genus Ohtaekwangia: Ohtaekwangia histidinii sp. nov., Ohtaekwangia cretensis sp. nov., Ohtaekwangia indiensis sp. nov., Ohtaekwangia reichenbachii sp. nov. from diverse environment.</title>
        <authorList>
            <person name="Octaviana S."/>
        </authorList>
    </citation>
    <scope>NUCLEOTIDE SEQUENCE [LARGE SCALE GENOMIC DNA]</scope>
    <source>
        <strain evidence="2 3">PWU4</strain>
    </source>
</reference>
<dbReference type="EMBL" id="JAHESF010000039">
    <property type="protein sequence ID" value="MBT1700362.1"/>
    <property type="molecule type" value="Genomic_DNA"/>
</dbReference>